<dbReference type="Gene3D" id="3.30.1380.10">
    <property type="match status" value="1"/>
</dbReference>
<protein>
    <submittedName>
        <fullName evidence="2">M15 family peptidase</fullName>
    </submittedName>
</protein>
<name>A0A413RRE7_9CELL</name>
<comment type="caution">
    <text evidence="2">The sequence shown here is derived from an EMBL/GenBank/DDBJ whole genome shotgun (WGS) entry which is preliminary data.</text>
</comment>
<accession>A0A413RRE7</accession>
<sequence>MVRTTNNGYARIASRVSPSLTAIKVGGCSTKVRKGDAATLLRWVARQIHTGGIESASTVFGWRDPAVNASAGGIPTSNHLSGTAIDYNGGRHPYEATRPHNWSSGWSASDQTAIRAILEATSGTVKWGLDYGPGFRDAMHFEVKASATAVSRAAARLTTGWVTVSSDFLNGRSKPSTTAPIKFLRTKGFRIRFVEVAYREGRIWLRTKFNTWYAADLTTW</sequence>
<dbReference type="Pfam" id="PF13539">
    <property type="entry name" value="Peptidase_M15_4"/>
    <property type="match status" value="1"/>
</dbReference>
<dbReference type="GO" id="GO:0008233">
    <property type="term" value="F:peptidase activity"/>
    <property type="evidence" value="ECO:0007669"/>
    <property type="project" value="InterPro"/>
</dbReference>
<evidence type="ECO:0000313" key="3">
    <source>
        <dbReference type="Proteomes" id="UP000283374"/>
    </source>
</evidence>
<dbReference type="EMBL" id="QWKP01000065">
    <property type="protein sequence ID" value="RHA44481.1"/>
    <property type="molecule type" value="Genomic_DNA"/>
</dbReference>
<reference evidence="2 3" key="1">
    <citation type="submission" date="2018-08" db="EMBL/GenBank/DDBJ databases">
        <title>Cellulomonas rhizosphaerae sp. nov., a novel actinomycete isolated from soil.</title>
        <authorList>
            <person name="Tian Y."/>
        </authorList>
    </citation>
    <scope>NUCLEOTIDE SEQUENCE [LARGE SCALE GENOMIC DNA]</scope>
    <source>
        <strain evidence="2 3">NEAU-TCZ24</strain>
    </source>
</reference>
<proteinExistence type="predicted"/>
<dbReference type="RefSeq" id="WP_118765662.1">
    <property type="nucleotide sequence ID" value="NZ_QWKP01000065.1"/>
</dbReference>
<dbReference type="SUPFAM" id="SSF55166">
    <property type="entry name" value="Hedgehog/DD-peptidase"/>
    <property type="match status" value="1"/>
</dbReference>
<evidence type="ECO:0000259" key="1">
    <source>
        <dbReference type="Pfam" id="PF13539"/>
    </source>
</evidence>
<feature type="domain" description="Peptidase M15C" evidence="1">
    <location>
        <begin position="76"/>
        <end position="143"/>
    </location>
</feature>
<dbReference type="Proteomes" id="UP000283374">
    <property type="component" value="Unassembled WGS sequence"/>
</dbReference>
<gene>
    <name evidence="2" type="ORF">D1825_01010</name>
</gene>
<dbReference type="AlphaFoldDB" id="A0A413RRE7"/>
<dbReference type="InterPro" id="IPR039561">
    <property type="entry name" value="Peptidase_M15C"/>
</dbReference>
<dbReference type="InterPro" id="IPR009045">
    <property type="entry name" value="Zn_M74/Hedgehog-like"/>
</dbReference>
<keyword evidence="3" id="KW-1185">Reference proteome</keyword>
<dbReference type="OrthoDB" id="9810670at2"/>
<evidence type="ECO:0000313" key="2">
    <source>
        <dbReference type="EMBL" id="RHA44481.1"/>
    </source>
</evidence>
<organism evidence="2 3">
    <name type="scientific">Cellulomonas rhizosphaerae</name>
    <dbReference type="NCBI Taxonomy" id="2293719"/>
    <lineage>
        <taxon>Bacteria</taxon>
        <taxon>Bacillati</taxon>
        <taxon>Actinomycetota</taxon>
        <taxon>Actinomycetes</taxon>
        <taxon>Micrococcales</taxon>
        <taxon>Cellulomonadaceae</taxon>
        <taxon>Cellulomonas</taxon>
    </lineage>
</organism>